<reference evidence="2" key="1">
    <citation type="submission" date="2021-01" db="EMBL/GenBank/DDBJ databases">
        <authorList>
            <person name="Corre E."/>
            <person name="Pelletier E."/>
            <person name="Niang G."/>
            <person name="Scheremetjew M."/>
            <person name="Finn R."/>
            <person name="Kale V."/>
            <person name="Holt S."/>
            <person name="Cochrane G."/>
            <person name="Meng A."/>
            <person name="Brown T."/>
            <person name="Cohen L."/>
        </authorList>
    </citation>
    <scope>NUCLEOTIDE SEQUENCE</scope>
    <source>
        <strain evidence="2">SL-175</strain>
    </source>
</reference>
<dbReference type="PANTHER" id="PTHR46660">
    <property type="match status" value="1"/>
</dbReference>
<dbReference type="SUPFAM" id="SSF53756">
    <property type="entry name" value="UDP-Glycosyltransferase/glycogen phosphorylase"/>
    <property type="match status" value="2"/>
</dbReference>
<dbReference type="PANTHER" id="PTHR46660:SF2">
    <property type="entry name" value="GLYCOSYLTRANSFERASE 1 DOMAIN-CONTAINING PROTEIN 1"/>
    <property type="match status" value="1"/>
</dbReference>
<protein>
    <recommendedName>
        <fullName evidence="3">Glycosyl transferase family 1 domain-containing protein</fullName>
    </recommendedName>
</protein>
<evidence type="ECO:0008006" key="3">
    <source>
        <dbReference type="Google" id="ProtNLM"/>
    </source>
</evidence>
<dbReference type="InterPro" id="IPR052622">
    <property type="entry name" value="Glycosyltransferase_G1"/>
</dbReference>
<dbReference type="Gene3D" id="3.40.50.2000">
    <property type="entry name" value="Glycogen Phosphorylase B"/>
    <property type="match status" value="1"/>
</dbReference>
<sequence length="635" mass="63220">MLPPPLSPPHSLMSAPSAPLLDHYLAHTHLQEPARSGADPGERSVSRPAGTLEQFLNAADVALIVVLHAFKSGAVLDQAADLAHRCTMSQQSGGGGGGGATSVPVVLVLGGTDVNVDAGSAPDKAATLTRRAAAVDCVVAFATSMVEAAPPGSLPERSTCIIPQGVALPPSPADAAAAADATAATAATAAMAAMVTACGGFVAAATVTAAEAGAEEAAEAVNENASDAAAVTTAVARAAGCVSTPQPSPPQPPPPSPLHSQLPPTLHEALHLPRSVPVLLLPAGLRPVKDVLWAVDAIERAAASACEVAAAAVVKSEYPRSHSIDDQSTAAASDGARTHSGDYIHRAAAPPPWLPPFVLAVVGPTLDADYAVAVAARLRWSPTQRSCSAATDVDGTGAARANILRGSPAAVVDADAAMGLERPPVVVLLPPVDRAGMVGYMRDAAAVVNTSTSEGQSGALLEAAAVGTPIVARDIPGNRSLLDLIHGAAVDAGSTASKHVSTTASEEGGYATATPTAATAEAAAARARVTTPASFANVSYGDSSSRDSRDSRGSVLALDSYEVHPCGVLCPTPESFAAAIVDALTPGGSTAVAAVVTAAAARAQAGAAGLAAFERSSWTSMVRELVGARPADCRD</sequence>
<proteinExistence type="predicted"/>
<feature type="region of interest" description="Disordered" evidence="1">
    <location>
        <begin position="240"/>
        <end position="263"/>
    </location>
</feature>
<dbReference type="AlphaFoldDB" id="A0A7S0S6S8"/>
<organism evidence="2">
    <name type="scientific">Mantoniella antarctica</name>
    <dbReference type="NCBI Taxonomy" id="81844"/>
    <lineage>
        <taxon>Eukaryota</taxon>
        <taxon>Viridiplantae</taxon>
        <taxon>Chlorophyta</taxon>
        <taxon>Mamiellophyceae</taxon>
        <taxon>Mamiellales</taxon>
        <taxon>Mamiellaceae</taxon>
        <taxon>Mantoniella</taxon>
    </lineage>
</organism>
<evidence type="ECO:0000256" key="1">
    <source>
        <dbReference type="SAM" id="MobiDB-lite"/>
    </source>
</evidence>
<gene>
    <name evidence="2" type="ORF">MANT1106_LOCUS524</name>
</gene>
<dbReference type="EMBL" id="HBFC01001018">
    <property type="protein sequence ID" value="CAD8697845.1"/>
    <property type="molecule type" value="Transcribed_RNA"/>
</dbReference>
<accession>A0A7S0S6S8</accession>
<feature type="compositionally biased region" description="Pro residues" evidence="1">
    <location>
        <begin position="246"/>
        <end position="257"/>
    </location>
</feature>
<dbReference type="Pfam" id="PF13692">
    <property type="entry name" value="Glyco_trans_1_4"/>
    <property type="match status" value="1"/>
</dbReference>
<evidence type="ECO:0000313" key="2">
    <source>
        <dbReference type="EMBL" id="CAD8697845.1"/>
    </source>
</evidence>
<name>A0A7S0S6S8_9CHLO</name>